<evidence type="ECO:0000256" key="1">
    <source>
        <dbReference type="SAM" id="MobiDB-lite"/>
    </source>
</evidence>
<gene>
    <name evidence="3" type="ORF">SAMN05216337_1001163</name>
</gene>
<reference evidence="3 4" key="1">
    <citation type="submission" date="2016-10" db="EMBL/GenBank/DDBJ databases">
        <authorList>
            <person name="de Groot N.N."/>
        </authorList>
    </citation>
    <scope>NUCLEOTIDE SEQUENCE [LARGE SCALE GENOMIC DNA]</scope>
    <source>
        <strain evidence="3 4">R5</strain>
    </source>
</reference>
<evidence type="ECO:0000313" key="3">
    <source>
        <dbReference type="EMBL" id="SDC06418.1"/>
    </source>
</evidence>
<dbReference type="InterPro" id="IPR009628">
    <property type="entry name" value="Phage_tape_measure_N"/>
</dbReference>
<accession>A0A1G6IIV1</accession>
<feature type="region of interest" description="Disordered" evidence="1">
    <location>
        <begin position="956"/>
        <end position="981"/>
    </location>
</feature>
<feature type="compositionally biased region" description="Polar residues" evidence="1">
    <location>
        <begin position="956"/>
        <end position="979"/>
    </location>
</feature>
<dbReference type="SUPFAM" id="SSF57997">
    <property type="entry name" value="Tropomyosin"/>
    <property type="match status" value="1"/>
</dbReference>
<dbReference type="EMBL" id="FMZW01000001">
    <property type="protein sequence ID" value="SDC06418.1"/>
    <property type="molecule type" value="Genomic_DNA"/>
</dbReference>
<organism evidence="3 4">
    <name type="scientific">Bradyrhizobium brasilense</name>
    <dbReference type="NCBI Taxonomy" id="1419277"/>
    <lineage>
        <taxon>Bacteria</taxon>
        <taxon>Pseudomonadati</taxon>
        <taxon>Pseudomonadota</taxon>
        <taxon>Alphaproteobacteria</taxon>
        <taxon>Hyphomicrobiales</taxon>
        <taxon>Nitrobacteraceae</taxon>
        <taxon>Bradyrhizobium</taxon>
    </lineage>
</organism>
<dbReference type="RefSeq" id="WP_143029441.1">
    <property type="nucleotide sequence ID" value="NZ_FMZW01000001.1"/>
</dbReference>
<feature type="domain" description="Bacteriophage tail tape measure N-terminal" evidence="2">
    <location>
        <begin position="337"/>
        <end position="523"/>
    </location>
</feature>
<dbReference type="Pfam" id="PF06791">
    <property type="entry name" value="TMP_2"/>
    <property type="match status" value="1"/>
</dbReference>
<proteinExistence type="predicted"/>
<evidence type="ECO:0000313" key="4">
    <source>
        <dbReference type="Proteomes" id="UP000199245"/>
    </source>
</evidence>
<evidence type="ECO:0000259" key="2">
    <source>
        <dbReference type="Pfam" id="PF06791"/>
    </source>
</evidence>
<dbReference type="Proteomes" id="UP000199245">
    <property type="component" value="Unassembled WGS sequence"/>
</dbReference>
<name>A0A1G6IIV1_9BRAD</name>
<protein>
    <submittedName>
        <fullName evidence="3">Prophage tail length tape measure protein</fullName>
    </submittedName>
</protein>
<sequence>MTDTVDKVIIQSSSEGTDQATSELQGLAKAYDGVTVASQNTEKSTTSVESKFSALERRLGTSTGQMSQFEKGVATINTALAQNPALQDRAYDALGKLEQRYGGVSQALQKQRDQLAQVAAVQKTIDANTGVVGLSDSSARAADIAAYGAALDKLAAKYDPLFAAGQKYASVLAEIAEAERVGALTAQTATKARLDQTSAYNTQVANLERVAQVQKQAAQASVNSQMIVPDRGADIAAYGKQLDDLRAKYDPLFAAGQQYKAKLVEINQAVKVGALTQAQGAAAVMNTKVAFVEQVNTLTNANGLYELNAKAAKASADAHGGLSTQGQAAFHVIRSGAEQLAMGIPITQVATSQLNHLSFAMTGEGGIKGAFTEAAGVVGKFALALVNPVTATLALGAAGLYLGNSWSESSAQVSRALIGIGAATGSSAADLGSFAKANSSATGLTIGEARNVAIEFTKTGDIAVKNLKGVGDAVHGYAVLTGKDATEATKDLAGALSGDLVKGAENLNKTYMAFDASALEYIQTLQTTGERAKAVQFIVDSIAPANQRAADSVSFLTKTYQALAGAMSLIKNGPPAIVTGGTPQERLQQAKTTQQAAGTSYSGQQSGGFGSDILGGADSVPIVNQLDDAIKTAQKDVDDFGGIGKEAFTKLSVEARAATNAILPQIEQIRQLEIALDKLQEAKSKGANVPGGDAAIAAYQNQIAGLKEQVATADIYNTRVKQISESWGVVDQQTALALQAAKNELPVYEAVGGAARISAQATADYKNYMDQGKTATEAAALAASNLAARQAQVNASAKESLASLRDQYAVASATNVQDQIRAQGAATFNQLLREGVDASIAGAVAAQQEANSRAQVNVQMERAVQSSQDQLDLVNAQATGQEATVKAAIAYRDAMRAGATATQAAAISANTLQASLQQAAIAAAKAEIQSAQDLNSKISGAVYNSEGALVGINNGTGVGSPSTGGRPSYFNTDGKQYTSEAGDPRLNRELRYQAQQESIGVQGAVDVAYGTGGLAAALAAAKSQPNTYGADPGLAASLGPKGYDLNVILGQQRSVVGDKITSVDNLTQLLNAKTTDKGAQVANLQSEMDWLQTLPESIARDQKIVSLQQSIDQLKNATDDNTAATQATLNPLYSQGHGALRIGYYKAASGLDLIARGPTSGDQVPFHAMVNGGERIRIMTAAEQAASSTSNDNSRSTTINISMGAVSTSTERRVRRQIAQGFGQSMAAVGG</sequence>
<dbReference type="AlphaFoldDB" id="A0A1G6IIV1"/>